<evidence type="ECO:0000313" key="2">
    <source>
        <dbReference type="Proteomes" id="UP000183417"/>
    </source>
</evidence>
<proteinExistence type="predicted"/>
<organism evidence="1 2">
    <name type="scientific">Delftia lacustris</name>
    <dbReference type="NCBI Taxonomy" id="558537"/>
    <lineage>
        <taxon>Bacteria</taxon>
        <taxon>Pseudomonadati</taxon>
        <taxon>Pseudomonadota</taxon>
        <taxon>Betaproteobacteria</taxon>
        <taxon>Burkholderiales</taxon>
        <taxon>Comamonadaceae</taxon>
        <taxon>Delftia</taxon>
    </lineage>
</organism>
<name>A0A1H3E7A8_9BURK</name>
<dbReference type="EMBL" id="FNPE01000001">
    <property type="protein sequence ID" value="SDX74586.1"/>
    <property type="molecule type" value="Genomic_DNA"/>
</dbReference>
<dbReference type="RefSeq" id="WP_016446439.1">
    <property type="nucleotide sequence ID" value="NZ_CP141274.1"/>
</dbReference>
<dbReference type="Pfam" id="PF08809">
    <property type="entry name" value="DUF1799"/>
    <property type="match status" value="1"/>
</dbReference>
<accession>A0A1H3E7A8</accession>
<protein>
    <submittedName>
        <fullName evidence="1">Uncharacterized protein</fullName>
    </submittedName>
</protein>
<dbReference type="Proteomes" id="UP000183417">
    <property type="component" value="Unassembled WGS sequence"/>
</dbReference>
<dbReference type="InterPro" id="IPR014915">
    <property type="entry name" value="Phage_TLS_TfmB"/>
</dbReference>
<dbReference type="AlphaFoldDB" id="A0A1H3E7A8"/>
<sequence>MGIDPDRMVPGDLQRQHPEDYELWPEHAMAWSVYLGCSTQWRRTATPWGQWHWDGLDYAGVEIVMRRYAVPAAQRGEVFAQLQVLEAQALRQLNRG</sequence>
<evidence type="ECO:0000313" key="1">
    <source>
        <dbReference type="EMBL" id="SDX74586.1"/>
    </source>
</evidence>
<gene>
    <name evidence="1" type="ORF">SAMN05421547_10171</name>
</gene>
<dbReference type="GeneID" id="94694883"/>
<reference evidence="1 2" key="1">
    <citation type="submission" date="2016-10" db="EMBL/GenBank/DDBJ databases">
        <authorList>
            <person name="de Groot N.N."/>
        </authorList>
    </citation>
    <scope>NUCLEOTIDE SEQUENCE [LARGE SCALE GENOMIC DNA]</scope>
    <source>
        <strain evidence="1 2">LMG 24775</strain>
    </source>
</reference>